<dbReference type="Proteomes" id="UP000499080">
    <property type="component" value="Unassembled WGS sequence"/>
</dbReference>
<dbReference type="Pfam" id="PF00008">
    <property type="entry name" value="EGF"/>
    <property type="match status" value="3"/>
</dbReference>
<keyword evidence="5" id="KW-0325">Glycoprotein</keyword>
<dbReference type="PANTHER" id="PTHR24033:SF151">
    <property type="entry name" value="NOTCH 2"/>
    <property type="match status" value="1"/>
</dbReference>
<dbReference type="PROSITE" id="PS50026">
    <property type="entry name" value="EGF_3"/>
    <property type="match status" value="4"/>
</dbReference>
<dbReference type="SUPFAM" id="SSF57196">
    <property type="entry name" value="EGF/Laminin"/>
    <property type="match status" value="3"/>
</dbReference>
<evidence type="ECO:0000259" key="7">
    <source>
        <dbReference type="PROSITE" id="PS50026"/>
    </source>
</evidence>
<dbReference type="GO" id="GO:0003676">
    <property type="term" value="F:nucleic acid binding"/>
    <property type="evidence" value="ECO:0007669"/>
    <property type="project" value="InterPro"/>
</dbReference>
<feature type="domain" description="EGF-like" evidence="7">
    <location>
        <begin position="123"/>
        <end position="159"/>
    </location>
</feature>
<dbReference type="FunFam" id="2.10.25.10:FF:000012">
    <property type="entry name" value="Delta-like protein"/>
    <property type="match status" value="1"/>
</dbReference>
<evidence type="ECO:0000313" key="8">
    <source>
        <dbReference type="EMBL" id="GBN32430.1"/>
    </source>
</evidence>
<keyword evidence="3" id="KW-0677">Repeat</keyword>
<accession>A0A4Y2N1H3</accession>
<feature type="disulfide bond" evidence="6">
    <location>
        <begin position="299"/>
        <end position="308"/>
    </location>
</feature>
<dbReference type="GO" id="GO:0016318">
    <property type="term" value="P:ommatidial rotation"/>
    <property type="evidence" value="ECO:0007669"/>
    <property type="project" value="UniProtKB-ARBA"/>
</dbReference>
<reference evidence="8 9" key="1">
    <citation type="journal article" date="2019" name="Sci. Rep.">
        <title>Orb-weaving spider Araneus ventricosus genome elucidates the spidroin gene catalogue.</title>
        <authorList>
            <person name="Kono N."/>
            <person name="Nakamura H."/>
            <person name="Ohtoshi R."/>
            <person name="Moran D.A.P."/>
            <person name="Shinohara A."/>
            <person name="Yoshida Y."/>
            <person name="Fujiwara M."/>
            <person name="Mori M."/>
            <person name="Tomita M."/>
            <person name="Arakawa K."/>
        </authorList>
    </citation>
    <scope>NUCLEOTIDE SEQUENCE [LARGE SCALE GENOMIC DNA]</scope>
</reference>
<evidence type="ECO:0000256" key="3">
    <source>
        <dbReference type="ARBA" id="ARBA00022737"/>
    </source>
</evidence>
<dbReference type="OrthoDB" id="6429717at2759"/>
<dbReference type="InterPro" id="IPR051830">
    <property type="entry name" value="NOTCH_homolog"/>
</dbReference>
<dbReference type="AlphaFoldDB" id="A0A4Y2N1H3"/>
<dbReference type="PANTHER" id="PTHR24033">
    <property type="entry name" value="EGF-LIKE DOMAIN-CONTAINING PROTEIN"/>
    <property type="match status" value="1"/>
</dbReference>
<evidence type="ECO:0000256" key="1">
    <source>
        <dbReference type="ARBA" id="ARBA00022536"/>
    </source>
</evidence>
<dbReference type="CDD" id="cd00054">
    <property type="entry name" value="EGF_CA"/>
    <property type="match status" value="2"/>
</dbReference>
<dbReference type="InterPro" id="IPR000742">
    <property type="entry name" value="EGF"/>
</dbReference>
<protein>
    <recommendedName>
        <fullName evidence="7">EGF-like domain-containing protein</fullName>
    </recommendedName>
</protein>
<dbReference type="GO" id="GO:0048056">
    <property type="term" value="P:R3/R4 cell differentiation"/>
    <property type="evidence" value="ECO:0007669"/>
    <property type="project" value="UniProtKB-ARBA"/>
</dbReference>
<proteinExistence type="predicted"/>
<dbReference type="FunFam" id="2.10.25.10:FF:000095">
    <property type="entry name" value="Notch, isoform B"/>
    <property type="match status" value="1"/>
</dbReference>
<keyword evidence="9" id="KW-1185">Reference proteome</keyword>
<dbReference type="InterPro" id="IPR036397">
    <property type="entry name" value="RNaseH_sf"/>
</dbReference>
<evidence type="ECO:0000313" key="9">
    <source>
        <dbReference type="Proteomes" id="UP000499080"/>
    </source>
</evidence>
<dbReference type="EMBL" id="BGPR01008237">
    <property type="protein sequence ID" value="GBN32430.1"/>
    <property type="molecule type" value="Genomic_DNA"/>
</dbReference>
<dbReference type="Gene3D" id="3.30.420.10">
    <property type="entry name" value="Ribonuclease H-like superfamily/Ribonuclease H"/>
    <property type="match status" value="1"/>
</dbReference>
<organism evidence="8 9">
    <name type="scientific">Araneus ventricosus</name>
    <name type="common">Orbweaver spider</name>
    <name type="synonym">Epeira ventricosa</name>
    <dbReference type="NCBI Taxonomy" id="182803"/>
    <lineage>
        <taxon>Eukaryota</taxon>
        <taxon>Metazoa</taxon>
        <taxon>Ecdysozoa</taxon>
        <taxon>Arthropoda</taxon>
        <taxon>Chelicerata</taxon>
        <taxon>Arachnida</taxon>
        <taxon>Araneae</taxon>
        <taxon>Araneomorphae</taxon>
        <taxon>Entelegynae</taxon>
        <taxon>Araneoidea</taxon>
        <taxon>Araneidae</taxon>
        <taxon>Araneus</taxon>
    </lineage>
</organism>
<dbReference type="SMART" id="SM00179">
    <property type="entry name" value="EGF_CA"/>
    <property type="match status" value="3"/>
</dbReference>
<comment type="caution">
    <text evidence="6">Lacks conserved residue(s) required for the propagation of feature annotation.</text>
</comment>
<dbReference type="Gene3D" id="2.90.20.10">
    <property type="entry name" value="Plasmodium vivax P25 domain"/>
    <property type="match status" value="1"/>
</dbReference>
<comment type="caution">
    <text evidence="8">The sequence shown here is derived from an EMBL/GenBank/DDBJ whole genome shotgun (WGS) entry which is preliminary data.</text>
</comment>
<feature type="disulfide bond" evidence="6">
    <location>
        <begin position="149"/>
        <end position="158"/>
    </location>
</feature>
<feature type="domain" description="EGF-like" evidence="7">
    <location>
        <begin position="273"/>
        <end position="309"/>
    </location>
</feature>
<dbReference type="PROSITE" id="PS00022">
    <property type="entry name" value="EGF_1"/>
    <property type="match status" value="2"/>
</dbReference>
<dbReference type="GO" id="GO:0050769">
    <property type="term" value="P:positive regulation of neurogenesis"/>
    <property type="evidence" value="ECO:0007669"/>
    <property type="project" value="UniProtKB-ARBA"/>
</dbReference>
<sequence>MDWPAYSPDLNPIEYVWDMLGRRIAARQPPPTCLPELRRALLDEWCNIPQDQIDNLILSMPRRCKKYLSNDDILNNSHTLISNISFNTDPCNSNPCLNKGKCKVEGKIFKCECRPPYTGPTCKDDLCTKNPCQNGGTCNISGTSFECKCKIPYTGKLCEKGNFTEEINMTTYEPSNFTYDFNGTTSEPSNFTQDFNWTTSEPSNFTGDFNRTTFEPSNFTNEFNWTTYEPSNFTYDVNMTSYEPYNITNENSSETTSFVFTTSIPTSTMTTKKPGVCDNNPCQNGGTCREDKGIAKCVCPPQYRGENCSDSIWCKEGEGKELCQGGGCTFDFQTKLGRCTCPDDKYYNYERKQCEDVDRCLLKSIKCNEKNNEVCKNGECQCKEDFIRNNASKCMPNFCALNPCGENEVCEDIEKDPGYVKCKCKEGYNFNGEYCLEGNVCSIPSKLNCQQICDIDTRSCDCYSGFILQSDKKTCGKVSEVVIKYKSNY</sequence>
<keyword evidence="1 6" id="KW-0245">EGF-like domain</keyword>
<dbReference type="GO" id="GO:0005509">
    <property type="term" value="F:calcium ion binding"/>
    <property type="evidence" value="ECO:0007669"/>
    <property type="project" value="InterPro"/>
</dbReference>
<feature type="domain" description="EGF-like" evidence="7">
    <location>
        <begin position="87"/>
        <end position="121"/>
    </location>
</feature>
<evidence type="ECO:0000256" key="5">
    <source>
        <dbReference type="ARBA" id="ARBA00023180"/>
    </source>
</evidence>
<feature type="domain" description="EGF-like" evidence="7">
    <location>
        <begin position="395"/>
        <end position="436"/>
    </location>
</feature>
<evidence type="ECO:0000256" key="2">
    <source>
        <dbReference type="ARBA" id="ARBA00022729"/>
    </source>
</evidence>
<dbReference type="PROSITE" id="PS01186">
    <property type="entry name" value="EGF_2"/>
    <property type="match status" value="2"/>
</dbReference>
<evidence type="ECO:0000256" key="6">
    <source>
        <dbReference type="PROSITE-ProRule" id="PRU00076"/>
    </source>
</evidence>
<dbReference type="InterPro" id="IPR001881">
    <property type="entry name" value="EGF-like_Ca-bd_dom"/>
</dbReference>
<keyword evidence="4 6" id="KW-1015">Disulfide bond</keyword>
<name>A0A4Y2N1H3_ARAVE</name>
<gene>
    <name evidence="8" type="ORF">AVEN_70753_1</name>
</gene>
<dbReference type="Gene3D" id="2.10.25.10">
    <property type="entry name" value="Laminin"/>
    <property type="match status" value="3"/>
</dbReference>
<evidence type="ECO:0000256" key="4">
    <source>
        <dbReference type="ARBA" id="ARBA00023157"/>
    </source>
</evidence>
<dbReference type="SMART" id="SM00181">
    <property type="entry name" value="EGF"/>
    <property type="match status" value="7"/>
</dbReference>
<keyword evidence="2" id="KW-0732">Signal</keyword>